<dbReference type="AlphaFoldDB" id="A0A1G7FZS2"/>
<evidence type="ECO:0000256" key="6">
    <source>
        <dbReference type="ARBA" id="ARBA00023049"/>
    </source>
</evidence>
<dbReference type="Proteomes" id="UP000199412">
    <property type="component" value="Unassembled WGS sequence"/>
</dbReference>
<keyword evidence="6" id="KW-0482">Metalloprotease</keyword>
<keyword evidence="7" id="KW-0175">Coiled coil</keyword>
<keyword evidence="3" id="KW-0479">Metal-binding</keyword>
<dbReference type="GO" id="GO:0004222">
    <property type="term" value="F:metalloendopeptidase activity"/>
    <property type="evidence" value="ECO:0007669"/>
    <property type="project" value="TreeGrafter"/>
</dbReference>
<dbReference type="InterPro" id="IPR050570">
    <property type="entry name" value="Cell_wall_metabolism_enzyme"/>
</dbReference>
<dbReference type="GO" id="GO:0006508">
    <property type="term" value="P:proteolysis"/>
    <property type="evidence" value="ECO:0007669"/>
    <property type="project" value="UniProtKB-KW"/>
</dbReference>
<dbReference type="GO" id="GO:0046872">
    <property type="term" value="F:metal ion binding"/>
    <property type="evidence" value="ECO:0007669"/>
    <property type="project" value="UniProtKB-KW"/>
</dbReference>
<keyword evidence="5" id="KW-0862">Zinc</keyword>
<evidence type="ECO:0000256" key="8">
    <source>
        <dbReference type="SAM" id="MobiDB-lite"/>
    </source>
</evidence>
<feature type="coiled-coil region" evidence="7">
    <location>
        <begin position="52"/>
        <end position="121"/>
    </location>
</feature>
<gene>
    <name evidence="10" type="ORF">SAMN05421720_11315</name>
</gene>
<dbReference type="InterPro" id="IPR011055">
    <property type="entry name" value="Dup_hybrid_motif"/>
</dbReference>
<dbReference type="CDD" id="cd12797">
    <property type="entry name" value="M23_peptidase"/>
    <property type="match status" value="1"/>
</dbReference>
<dbReference type="PANTHER" id="PTHR21666">
    <property type="entry name" value="PEPTIDASE-RELATED"/>
    <property type="match status" value="1"/>
</dbReference>
<evidence type="ECO:0000259" key="9">
    <source>
        <dbReference type="Pfam" id="PF01551"/>
    </source>
</evidence>
<evidence type="ECO:0000313" key="10">
    <source>
        <dbReference type="EMBL" id="SDE81362.1"/>
    </source>
</evidence>
<evidence type="ECO:0000256" key="3">
    <source>
        <dbReference type="ARBA" id="ARBA00022723"/>
    </source>
</evidence>
<keyword evidence="11" id="KW-1185">Reference proteome</keyword>
<evidence type="ECO:0000256" key="7">
    <source>
        <dbReference type="SAM" id="Coils"/>
    </source>
</evidence>
<feature type="region of interest" description="Disordered" evidence="8">
    <location>
        <begin position="290"/>
        <end position="352"/>
    </location>
</feature>
<evidence type="ECO:0000256" key="5">
    <source>
        <dbReference type="ARBA" id="ARBA00022833"/>
    </source>
</evidence>
<sequence length="475" mass="51192">MPRAPEPWPEQSARPCRRVGATAGAVGLGLLVVGVFPAPPVSGQTRTPETELRSIEERLAAEQATREDLAARREALADELRRVRTQVIDSAGAVQDAEESLSALEDRLASLHAERDRIANTLSMRDEQLARILTAIQRLAWRPTEALLVQPAPPADTVRGAILLRAAIPQIEERARVLARDLESLRGLDAAITAQRAEIADKTEALKVAHARLEALFDHKAALQRDTLEREREADLRVARLGREAADLRDLVRRLEAEQHRRESLDALRRGMEDRRQGLEAALRAQLEQEEAAAVAVARSDPDTDPEAEADSAPEDSAPPTAAADTGQPLAAPPEPEPVPARAFASGRGAMPMPARGRIVARYGEPDDNGSASKGVTIQTREQAQVVTPFDGTVAFAGPFRGYGLLLIIEHTDGYHSLLSGMSRLDARVGQSLRAGEPVGVMGGGTPALYVELRRDGRPINPLPWLAAGSDTGKG</sequence>
<dbReference type="EMBL" id="FNAP01000013">
    <property type="protein sequence ID" value="SDE81362.1"/>
    <property type="molecule type" value="Genomic_DNA"/>
</dbReference>
<evidence type="ECO:0000256" key="1">
    <source>
        <dbReference type="ARBA" id="ARBA00001947"/>
    </source>
</evidence>
<dbReference type="InterPro" id="IPR016047">
    <property type="entry name" value="M23ase_b-sheet_dom"/>
</dbReference>
<evidence type="ECO:0000256" key="2">
    <source>
        <dbReference type="ARBA" id="ARBA00022670"/>
    </source>
</evidence>
<dbReference type="PANTHER" id="PTHR21666:SF288">
    <property type="entry name" value="CELL DIVISION PROTEIN YTFB"/>
    <property type="match status" value="1"/>
</dbReference>
<feature type="compositionally biased region" description="Low complexity" evidence="8">
    <location>
        <begin position="315"/>
        <end position="330"/>
    </location>
</feature>
<comment type="cofactor">
    <cofactor evidence="1">
        <name>Zn(2+)</name>
        <dbReference type="ChEBI" id="CHEBI:29105"/>
    </cofactor>
</comment>
<dbReference type="RefSeq" id="WP_092787508.1">
    <property type="nucleotide sequence ID" value="NZ_FNAP01000013.1"/>
</dbReference>
<dbReference type="OrthoDB" id="9809144at2"/>
<feature type="compositionally biased region" description="Low complexity" evidence="8">
    <location>
        <begin position="290"/>
        <end position="299"/>
    </location>
</feature>
<keyword evidence="4 10" id="KW-0378">Hydrolase</keyword>
<dbReference type="SUPFAM" id="SSF51261">
    <property type="entry name" value="Duplicated hybrid motif"/>
    <property type="match status" value="1"/>
</dbReference>
<feature type="coiled-coil region" evidence="7">
    <location>
        <begin position="238"/>
        <end position="289"/>
    </location>
</feature>
<evidence type="ECO:0000313" key="11">
    <source>
        <dbReference type="Proteomes" id="UP000199412"/>
    </source>
</evidence>
<dbReference type="Gene3D" id="2.70.70.10">
    <property type="entry name" value="Glucose Permease (Domain IIA)"/>
    <property type="match status" value="1"/>
</dbReference>
<dbReference type="Pfam" id="PF01551">
    <property type="entry name" value="Peptidase_M23"/>
    <property type="match status" value="1"/>
</dbReference>
<dbReference type="STRING" id="69960.SAMN05421720_11315"/>
<feature type="compositionally biased region" description="Acidic residues" evidence="8">
    <location>
        <begin position="303"/>
        <end position="314"/>
    </location>
</feature>
<evidence type="ECO:0000256" key="4">
    <source>
        <dbReference type="ARBA" id="ARBA00022801"/>
    </source>
</evidence>
<reference evidence="10 11" key="1">
    <citation type="submission" date="2016-10" db="EMBL/GenBank/DDBJ databases">
        <authorList>
            <person name="de Groot N.N."/>
        </authorList>
    </citation>
    <scope>NUCLEOTIDE SEQUENCE [LARGE SCALE GENOMIC DNA]</scope>
    <source>
        <strain evidence="10 11">ATCC 700224</strain>
    </source>
</reference>
<keyword evidence="2" id="KW-0645">Protease</keyword>
<name>A0A1G7FZS2_9PROT</name>
<accession>A0A1G7FZS2</accession>
<organism evidence="10 11">
    <name type="scientific">Rhodospira trueperi</name>
    <dbReference type="NCBI Taxonomy" id="69960"/>
    <lineage>
        <taxon>Bacteria</taxon>
        <taxon>Pseudomonadati</taxon>
        <taxon>Pseudomonadota</taxon>
        <taxon>Alphaproteobacteria</taxon>
        <taxon>Rhodospirillales</taxon>
        <taxon>Rhodospirillaceae</taxon>
        <taxon>Rhodospira</taxon>
    </lineage>
</organism>
<proteinExistence type="predicted"/>
<feature type="domain" description="M23ase beta-sheet core" evidence="9">
    <location>
        <begin position="373"/>
        <end position="462"/>
    </location>
</feature>
<protein>
    <submittedName>
        <fullName evidence="10">Septal ring factor EnvC, activator of murein hydrolases AmiA and AmiB</fullName>
    </submittedName>
</protein>